<feature type="binding site" evidence="9">
    <location>
        <position position="143"/>
    </location>
    <ligand>
        <name>4-amino-2-methyl-5-(diphosphooxymethyl)pyrimidine</name>
        <dbReference type="ChEBI" id="CHEBI:57841"/>
    </ligand>
</feature>
<evidence type="ECO:0000256" key="2">
    <source>
        <dbReference type="ARBA" id="ARBA00022679"/>
    </source>
</evidence>
<organism evidence="13 14">
    <name type="scientific">Ectobacillus ponti</name>
    <dbReference type="NCBI Taxonomy" id="2961894"/>
    <lineage>
        <taxon>Bacteria</taxon>
        <taxon>Bacillati</taxon>
        <taxon>Bacillota</taxon>
        <taxon>Bacilli</taxon>
        <taxon>Bacillales</taxon>
        <taxon>Bacillaceae</taxon>
        <taxon>Ectobacillus</taxon>
    </lineage>
</organism>
<dbReference type="EC" id="2.5.1.3" evidence="9"/>
<dbReference type="FunFam" id="3.20.20.70:FF:000096">
    <property type="entry name" value="Thiamine-phosphate synthase"/>
    <property type="match status" value="1"/>
</dbReference>
<name>A0AA41XCB5_9BACI</name>
<dbReference type="Proteomes" id="UP001156102">
    <property type="component" value="Unassembled WGS sequence"/>
</dbReference>
<feature type="binding site" evidence="9">
    <location>
        <position position="114"/>
    </location>
    <ligand>
        <name>4-amino-2-methyl-5-(diphosphooxymethyl)pyrimidine</name>
        <dbReference type="ChEBI" id="CHEBI:57841"/>
    </ligand>
</feature>
<feature type="binding site" evidence="9">
    <location>
        <position position="76"/>
    </location>
    <ligand>
        <name>4-amino-2-methyl-5-(diphosphooxymethyl)pyrimidine</name>
        <dbReference type="ChEBI" id="CHEBI:57841"/>
    </ligand>
</feature>
<evidence type="ECO:0000313" key="14">
    <source>
        <dbReference type="Proteomes" id="UP001156102"/>
    </source>
</evidence>
<feature type="binding site" evidence="9">
    <location>
        <begin position="192"/>
        <end position="193"/>
    </location>
    <ligand>
        <name>2-[(2R,5Z)-2-carboxy-4-methylthiazol-5(2H)-ylidene]ethyl phosphate</name>
        <dbReference type="ChEBI" id="CHEBI:62899"/>
    </ligand>
</feature>
<evidence type="ECO:0000256" key="7">
    <source>
        <dbReference type="ARBA" id="ARBA00047851"/>
    </source>
</evidence>
<dbReference type="GO" id="GO:0005737">
    <property type="term" value="C:cytoplasm"/>
    <property type="evidence" value="ECO:0007669"/>
    <property type="project" value="TreeGrafter"/>
</dbReference>
<evidence type="ECO:0000256" key="6">
    <source>
        <dbReference type="ARBA" id="ARBA00047334"/>
    </source>
</evidence>
<evidence type="ECO:0000313" key="13">
    <source>
        <dbReference type="EMBL" id="MCP8969451.1"/>
    </source>
</evidence>
<dbReference type="Gene3D" id="3.20.20.70">
    <property type="entry name" value="Aldolase class I"/>
    <property type="match status" value="1"/>
</dbReference>
<comment type="function">
    <text evidence="9">Condenses 4-methyl-5-(beta-hydroxyethyl)thiazole monophosphate (THZ-P) and 2-methyl-4-amino-5-hydroxymethyl pyrimidine pyrophosphate (HMP-PP) to form thiamine monophosphate (TMP).</text>
</comment>
<protein>
    <recommendedName>
        <fullName evidence="9">Thiamine-phosphate synthase</fullName>
        <shortName evidence="9">TP synthase</shortName>
        <shortName evidence="9">TPS</shortName>
        <ecNumber evidence="9">2.5.1.3</ecNumber>
    </recommendedName>
    <alternativeName>
        <fullName evidence="9">Thiamine-phosphate pyrophosphorylase</fullName>
        <shortName evidence="9">TMP pyrophosphorylase</shortName>
        <shortName evidence="9">TMP-PPase</shortName>
    </alternativeName>
</protein>
<evidence type="ECO:0000256" key="10">
    <source>
        <dbReference type="RuleBase" id="RU003826"/>
    </source>
</evidence>
<evidence type="ECO:0000256" key="4">
    <source>
        <dbReference type="ARBA" id="ARBA00022842"/>
    </source>
</evidence>
<dbReference type="GO" id="GO:0000287">
    <property type="term" value="F:magnesium ion binding"/>
    <property type="evidence" value="ECO:0007669"/>
    <property type="project" value="UniProtKB-UniRule"/>
</dbReference>
<keyword evidence="4 9" id="KW-0460">Magnesium</keyword>
<dbReference type="InterPro" id="IPR013785">
    <property type="entry name" value="Aldolase_TIM"/>
</dbReference>
<feature type="binding site" evidence="9">
    <location>
        <position position="77"/>
    </location>
    <ligand>
        <name>Mg(2+)</name>
        <dbReference type="ChEBI" id="CHEBI:18420"/>
    </ligand>
</feature>
<dbReference type="Pfam" id="PF02581">
    <property type="entry name" value="TMP-TENI"/>
    <property type="match status" value="1"/>
</dbReference>
<accession>A0AA41XCB5</accession>
<evidence type="ECO:0000256" key="1">
    <source>
        <dbReference type="ARBA" id="ARBA00005165"/>
    </source>
</evidence>
<dbReference type="PANTHER" id="PTHR20857">
    <property type="entry name" value="THIAMINE-PHOSPHATE PYROPHOSPHORYLASE"/>
    <property type="match status" value="1"/>
</dbReference>
<evidence type="ECO:0000259" key="12">
    <source>
        <dbReference type="Pfam" id="PF02581"/>
    </source>
</evidence>
<comment type="catalytic activity">
    <reaction evidence="6 9 10">
        <text>4-methyl-5-(2-phosphooxyethyl)-thiazole + 4-amino-2-methyl-5-(diphosphooxymethyl)pyrimidine + H(+) = thiamine phosphate + diphosphate</text>
        <dbReference type="Rhea" id="RHEA:22328"/>
        <dbReference type="ChEBI" id="CHEBI:15378"/>
        <dbReference type="ChEBI" id="CHEBI:33019"/>
        <dbReference type="ChEBI" id="CHEBI:37575"/>
        <dbReference type="ChEBI" id="CHEBI:57841"/>
        <dbReference type="ChEBI" id="CHEBI:58296"/>
        <dbReference type="EC" id="2.5.1.3"/>
    </reaction>
</comment>
<keyword evidence="2 9" id="KW-0808">Transferase</keyword>
<comment type="catalytic activity">
    <reaction evidence="7 9 10">
        <text>2-(2-carboxy-4-methylthiazol-5-yl)ethyl phosphate + 4-amino-2-methyl-5-(diphosphooxymethyl)pyrimidine + 2 H(+) = thiamine phosphate + CO2 + diphosphate</text>
        <dbReference type="Rhea" id="RHEA:47848"/>
        <dbReference type="ChEBI" id="CHEBI:15378"/>
        <dbReference type="ChEBI" id="CHEBI:16526"/>
        <dbReference type="ChEBI" id="CHEBI:33019"/>
        <dbReference type="ChEBI" id="CHEBI:37575"/>
        <dbReference type="ChEBI" id="CHEBI:57841"/>
        <dbReference type="ChEBI" id="CHEBI:62890"/>
        <dbReference type="EC" id="2.5.1.3"/>
    </reaction>
</comment>
<dbReference type="GO" id="GO:0009229">
    <property type="term" value="P:thiamine diphosphate biosynthetic process"/>
    <property type="evidence" value="ECO:0007669"/>
    <property type="project" value="UniProtKB-UniRule"/>
</dbReference>
<dbReference type="HAMAP" id="MF_00097">
    <property type="entry name" value="TMP_synthase"/>
    <property type="match status" value="1"/>
</dbReference>
<evidence type="ECO:0000256" key="9">
    <source>
        <dbReference type="HAMAP-Rule" id="MF_00097"/>
    </source>
</evidence>
<dbReference type="AlphaFoldDB" id="A0AA41XCB5"/>
<feature type="binding site" evidence="9">
    <location>
        <begin position="41"/>
        <end position="45"/>
    </location>
    <ligand>
        <name>4-amino-2-methyl-5-(diphosphooxymethyl)pyrimidine</name>
        <dbReference type="ChEBI" id="CHEBI:57841"/>
    </ligand>
</feature>
<comment type="cofactor">
    <cofactor evidence="9">
        <name>Mg(2+)</name>
        <dbReference type="ChEBI" id="CHEBI:18420"/>
    </cofactor>
    <text evidence="9">Binds 1 Mg(2+) ion per subunit.</text>
</comment>
<dbReference type="SUPFAM" id="SSF51391">
    <property type="entry name" value="Thiamin phosphate synthase"/>
    <property type="match status" value="1"/>
</dbReference>
<proteinExistence type="inferred from homology"/>
<comment type="pathway">
    <text evidence="1 9 11">Cofactor biosynthesis; thiamine diphosphate biosynthesis; thiamine phosphate from 4-amino-2-methyl-5-diphosphomethylpyrimidine and 4-methyl-5-(2-phosphoethyl)-thiazole: step 1/1.</text>
</comment>
<keyword evidence="14" id="KW-1185">Reference proteome</keyword>
<gene>
    <name evidence="9 13" type="primary">thiE</name>
    <name evidence="13" type="ORF">NK662_13025</name>
</gene>
<dbReference type="InterPro" id="IPR022998">
    <property type="entry name" value="ThiamineP_synth_TenI"/>
</dbReference>
<dbReference type="RefSeq" id="WP_254759373.1">
    <property type="nucleotide sequence ID" value="NZ_JANCLT010000006.1"/>
</dbReference>
<dbReference type="GO" id="GO:0009228">
    <property type="term" value="P:thiamine biosynthetic process"/>
    <property type="evidence" value="ECO:0007669"/>
    <property type="project" value="UniProtKB-KW"/>
</dbReference>
<dbReference type="InterPro" id="IPR034291">
    <property type="entry name" value="TMP_synthase"/>
</dbReference>
<comment type="caution">
    <text evidence="13">The sequence shown here is derived from an EMBL/GenBank/DDBJ whole genome shotgun (WGS) entry which is preliminary data.</text>
</comment>
<evidence type="ECO:0000256" key="5">
    <source>
        <dbReference type="ARBA" id="ARBA00022977"/>
    </source>
</evidence>
<comment type="catalytic activity">
    <reaction evidence="8 9 10">
        <text>2-[(2R,5Z)-2-carboxy-4-methylthiazol-5(2H)-ylidene]ethyl phosphate + 4-amino-2-methyl-5-(diphosphooxymethyl)pyrimidine + 2 H(+) = thiamine phosphate + CO2 + diphosphate</text>
        <dbReference type="Rhea" id="RHEA:47844"/>
        <dbReference type="ChEBI" id="CHEBI:15378"/>
        <dbReference type="ChEBI" id="CHEBI:16526"/>
        <dbReference type="ChEBI" id="CHEBI:33019"/>
        <dbReference type="ChEBI" id="CHEBI:37575"/>
        <dbReference type="ChEBI" id="CHEBI:57841"/>
        <dbReference type="ChEBI" id="CHEBI:62899"/>
        <dbReference type="EC" id="2.5.1.3"/>
    </reaction>
</comment>
<dbReference type="GO" id="GO:0004789">
    <property type="term" value="F:thiamine-phosphate diphosphorylase activity"/>
    <property type="evidence" value="ECO:0007669"/>
    <property type="project" value="UniProtKB-UniRule"/>
</dbReference>
<reference evidence="13" key="1">
    <citation type="submission" date="2022-07" db="EMBL/GenBank/DDBJ databases">
        <authorList>
            <person name="Li W.-J."/>
            <person name="Deng Q.-Q."/>
        </authorList>
    </citation>
    <scope>NUCLEOTIDE SEQUENCE</scope>
    <source>
        <strain evidence="13">SYSU M60031</strain>
    </source>
</reference>
<dbReference type="PANTHER" id="PTHR20857:SF15">
    <property type="entry name" value="THIAMINE-PHOSPHATE SYNTHASE"/>
    <property type="match status" value="1"/>
</dbReference>
<feature type="binding site" evidence="9">
    <location>
        <position position="172"/>
    </location>
    <ligand>
        <name>2-[(2R,5Z)-2-carboxy-4-methylthiazol-5(2H)-ylidene]ethyl phosphate</name>
        <dbReference type="ChEBI" id="CHEBI:62899"/>
    </ligand>
</feature>
<keyword evidence="3 9" id="KW-0479">Metal-binding</keyword>
<dbReference type="CDD" id="cd00564">
    <property type="entry name" value="TMP_TenI"/>
    <property type="match status" value="1"/>
</dbReference>
<comment type="similarity">
    <text evidence="9 10">Belongs to the thiamine-phosphate synthase family.</text>
</comment>
<evidence type="ECO:0000256" key="3">
    <source>
        <dbReference type="ARBA" id="ARBA00022723"/>
    </source>
</evidence>
<dbReference type="NCBIfam" id="TIGR00693">
    <property type="entry name" value="thiE"/>
    <property type="match status" value="1"/>
</dbReference>
<evidence type="ECO:0000256" key="11">
    <source>
        <dbReference type="RuleBase" id="RU004253"/>
    </source>
</evidence>
<evidence type="ECO:0000256" key="8">
    <source>
        <dbReference type="ARBA" id="ARBA00047883"/>
    </source>
</evidence>
<feature type="binding site" evidence="9">
    <location>
        <position position="96"/>
    </location>
    <ligand>
        <name>Mg(2+)</name>
        <dbReference type="ChEBI" id="CHEBI:18420"/>
    </ligand>
</feature>
<dbReference type="EMBL" id="JANCLT010000006">
    <property type="protein sequence ID" value="MCP8969451.1"/>
    <property type="molecule type" value="Genomic_DNA"/>
</dbReference>
<feature type="domain" description="Thiamine phosphate synthase/TenI" evidence="12">
    <location>
        <begin position="12"/>
        <end position="195"/>
    </location>
</feature>
<dbReference type="InterPro" id="IPR036206">
    <property type="entry name" value="ThiamineP_synth_sf"/>
</dbReference>
<keyword evidence="5 9" id="KW-0784">Thiamine biosynthesis</keyword>
<feature type="binding site" evidence="9">
    <location>
        <begin position="140"/>
        <end position="142"/>
    </location>
    <ligand>
        <name>2-[(2R,5Z)-2-carboxy-4-methylthiazol-5(2H)-ylidene]ethyl phosphate</name>
        <dbReference type="ChEBI" id="CHEBI:62899"/>
    </ligand>
</feature>
<sequence length="219" mass="22938">MTQGELRKALQVYFIMGSPNTEQPALQVLEEAIAGGITIFQFREKGRHALKGEAKRALARGLQQLCRAHGIPFIVNDDIDLAVALDADGVHIGQEDEPVDQVRARIGNKLLGVSVHTVEEAKLAVAQGADYLGLGPVFPTGTKEDAKEVQGVSLIQKLRELGMDIPIVGIGGIHAGNAGEVVAAGADGVSVITAISQAGSPLKAAQDLLEAVNSQVRKG</sequence>